<evidence type="ECO:0000313" key="3">
    <source>
        <dbReference type="Proteomes" id="UP000292445"/>
    </source>
</evidence>
<dbReference type="Pfam" id="PF03352">
    <property type="entry name" value="Adenine_glyco"/>
    <property type="match status" value="1"/>
</dbReference>
<dbReference type="SUPFAM" id="SSF48150">
    <property type="entry name" value="DNA-glycosylase"/>
    <property type="match status" value="1"/>
</dbReference>
<accession>A0A4Q7ND65</accession>
<dbReference type="Gene3D" id="1.10.340.30">
    <property type="entry name" value="Hypothetical protein, domain 2"/>
    <property type="match status" value="1"/>
</dbReference>
<name>A0A4Q7ND65_9BURK</name>
<dbReference type="GO" id="GO:0046872">
    <property type="term" value="F:metal ion binding"/>
    <property type="evidence" value="ECO:0007669"/>
    <property type="project" value="UniProtKB-KW"/>
</dbReference>
<feature type="binding site" evidence="1">
    <location>
        <position position="180"/>
    </location>
    <ligand>
        <name>Zn(2+)</name>
        <dbReference type="ChEBI" id="CHEBI:29105"/>
    </ligand>
</feature>
<evidence type="ECO:0000256" key="1">
    <source>
        <dbReference type="PIRSR" id="PIRSR605019-1"/>
    </source>
</evidence>
<dbReference type="Proteomes" id="UP000292445">
    <property type="component" value="Unassembled WGS sequence"/>
</dbReference>
<evidence type="ECO:0000313" key="2">
    <source>
        <dbReference type="EMBL" id="RZS80905.1"/>
    </source>
</evidence>
<dbReference type="InterPro" id="IPR052891">
    <property type="entry name" value="DNA-3mA_glycosylase"/>
</dbReference>
<feature type="binding site" evidence="1">
    <location>
        <position position="15"/>
    </location>
    <ligand>
        <name>Zn(2+)</name>
        <dbReference type="ChEBI" id="CHEBI:29105"/>
    </ligand>
</feature>
<comment type="caution">
    <text evidence="2">The sequence shown here is derived from an EMBL/GenBank/DDBJ whole genome shotgun (WGS) entry which is preliminary data.</text>
</comment>
<protein>
    <submittedName>
        <fullName evidence="2">DNA-3-methyladenine glycosylase I</fullName>
    </submittedName>
</protein>
<proteinExistence type="predicted"/>
<dbReference type="InterPro" id="IPR011257">
    <property type="entry name" value="DNA_glycosylase"/>
</dbReference>
<dbReference type="PANTHER" id="PTHR30037:SF4">
    <property type="entry name" value="DNA-3-METHYLADENINE GLYCOSYLASE I"/>
    <property type="match status" value="1"/>
</dbReference>
<dbReference type="GO" id="GO:0006284">
    <property type="term" value="P:base-excision repair"/>
    <property type="evidence" value="ECO:0007669"/>
    <property type="project" value="InterPro"/>
</dbReference>
<keyword evidence="1" id="KW-0862">Zinc</keyword>
<sequence>MPMQANDHDEPPRRCAWAGNDALYVSYHDEEWGRPLDGEAALFERISLEGFQAGLSWLTILRKRPAFRQAFAGFEIDEVAAFGSRDVERLLADAGIVRHRGKIEAVINNARRARELRDQEGSLAAFLWRYEPASAYEGPPRAESPESKALSKELKRRGWRFVGPTTMYSLMQAVGMVNDHGPDCACRKEVEALRAAFPRPGASGRRRRA</sequence>
<dbReference type="OrthoDB" id="9807664at2"/>
<gene>
    <name evidence="2" type="ORF">EV675_3518</name>
</gene>
<dbReference type="InterPro" id="IPR005019">
    <property type="entry name" value="Adenine_glyco"/>
</dbReference>
<reference evidence="2 3" key="1">
    <citation type="submission" date="2019-02" db="EMBL/GenBank/DDBJ databases">
        <title>Genomic Encyclopedia of Type Strains, Phase IV (KMG-IV): sequencing the most valuable type-strain genomes for metagenomic binning, comparative biology and taxonomic classification.</title>
        <authorList>
            <person name="Goeker M."/>
        </authorList>
    </citation>
    <scope>NUCLEOTIDE SEQUENCE [LARGE SCALE GENOMIC DNA]</scope>
    <source>
        <strain evidence="2 3">K24</strain>
    </source>
</reference>
<feature type="binding site" evidence="1">
    <location>
        <position position="184"/>
    </location>
    <ligand>
        <name>Zn(2+)</name>
        <dbReference type="ChEBI" id="CHEBI:29105"/>
    </ligand>
</feature>
<organism evidence="2 3">
    <name type="scientific">Pigmentiphaga kullae</name>
    <dbReference type="NCBI Taxonomy" id="151784"/>
    <lineage>
        <taxon>Bacteria</taxon>
        <taxon>Pseudomonadati</taxon>
        <taxon>Pseudomonadota</taxon>
        <taxon>Betaproteobacteria</taxon>
        <taxon>Burkholderiales</taxon>
        <taxon>Alcaligenaceae</taxon>
        <taxon>Pigmentiphaga</taxon>
    </lineage>
</organism>
<keyword evidence="1" id="KW-0479">Metal-binding</keyword>
<dbReference type="AlphaFoldDB" id="A0A4Q7ND65"/>
<feature type="binding site" evidence="1">
    <location>
        <position position="28"/>
    </location>
    <ligand>
        <name>Zn(2+)</name>
        <dbReference type="ChEBI" id="CHEBI:29105"/>
    </ligand>
</feature>
<dbReference type="GO" id="GO:0008725">
    <property type="term" value="F:DNA-3-methyladenine glycosylase activity"/>
    <property type="evidence" value="ECO:0007669"/>
    <property type="project" value="InterPro"/>
</dbReference>
<keyword evidence="3" id="KW-1185">Reference proteome</keyword>
<dbReference type="EMBL" id="SGXC01000002">
    <property type="protein sequence ID" value="RZS80905.1"/>
    <property type="molecule type" value="Genomic_DNA"/>
</dbReference>
<dbReference type="PANTHER" id="PTHR30037">
    <property type="entry name" value="DNA-3-METHYLADENINE GLYCOSYLASE 1"/>
    <property type="match status" value="1"/>
</dbReference>